<dbReference type="Proteomes" id="UP000556436">
    <property type="component" value="Unassembled WGS sequence"/>
</dbReference>
<dbReference type="RefSeq" id="WP_184733337.1">
    <property type="nucleotide sequence ID" value="NZ_BMRW01000003.1"/>
</dbReference>
<dbReference type="SUPFAM" id="SSF52980">
    <property type="entry name" value="Restriction endonuclease-like"/>
    <property type="match status" value="1"/>
</dbReference>
<accession>A0A7W7LAY9</accession>
<dbReference type="CDD" id="cd06260">
    <property type="entry name" value="DUF820-like"/>
    <property type="match status" value="1"/>
</dbReference>
<dbReference type="Pfam" id="PF05685">
    <property type="entry name" value="Uma2"/>
    <property type="match status" value="1"/>
</dbReference>
<gene>
    <name evidence="2" type="ORF">FHS38_002302</name>
</gene>
<dbReference type="AlphaFoldDB" id="A0A7W7LAY9"/>
<dbReference type="InterPro" id="IPR012296">
    <property type="entry name" value="Nuclease_put_TT1808"/>
</dbReference>
<comment type="caution">
    <text evidence="2">The sequence shown here is derived from an EMBL/GenBank/DDBJ whole genome shotgun (WGS) entry which is preliminary data.</text>
</comment>
<dbReference type="PANTHER" id="PTHR35400:SF3">
    <property type="entry name" value="SLL1072 PROTEIN"/>
    <property type="match status" value="1"/>
</dbReference>
<feature type="domain" description="Putative restriction endonuclease" evidence="1">
    <location>
        <begin position="19"/>
        <end position="189"/>
    </location>
</feature>
<dbReference type="InterPro" id="IPR008538">
    <property type="entry name" value="Uma2"/>
</dbReference>
<dbReference type="GO" id="GO:0004519">
    <property type="term" value="F:endonuclease activity"/>
    <property type="evidence" value="ECO:0007669"/>
    <property type="project" value="UniProtKB-KW"/>
</dbReference>
<reference evidence="2 3" key="1">
    <citation type="submission" date="2020-08" db="EMBL/GenBank/DDBJ databases">
        <title>Genomic Encyclopedia of Type Strains, Phase III (KMG-III): the genomes of soil and plant-associated and newly described type strains.</title>
        <authorList>
            <person name="Whitman W."/>
        </authorList>
    </citation>
    <scope>NUCLEOTIDE SEQUENCE [LARGE SCALE GENOMIC DNA]</scope>
    <source>
        <strain evidence="2 3">CECT 3265</strain>
    </source>
</reference>
<proteinExistence type="predicted"/>
<sequence>MGGLAMTAPLPDHELAHLLEAYEHLEVPEGHRAELIGGEIVISPSPTNFHNWLYSGLHHLIGQGTPDDWAVTNTATVFLPATDERYIPDLLVCPVDALLRDPDEWRFAAEDVLLAAEITSPSTARRDRGPKVWGYAHSQVPIYLLVDPHDGDGNTTVHSNPDGEGRYRDVHRVAFGEKLHLPEPFSLDLDTSVFLKP</sequence>
<protein>
    <submittedName>
        <fullName evidence="2">Uma2 family endonuclease</fullName>
    </submittedName>
</protein>
<evidence type="ECO:0000313" key="3">
    <source>
        <dbReference type="Proteomes" id="UP000556436"/>
    </source>
</evidence>
<dbReference type="Gene3D" id="3.90.1570.10">
    <property type="entry name" value="tt1808, chain A"/>
    <property type="match status" value="1"/>
</dbReference>
<keyword evidence="2" id="KW-0255">Endonuclease</keyword>
<dbReference type="PANTHER" id="PTHR35400">
    <property type="entry name" value="SLR1083 PROTEIN"/>
    <property type="match status" value="1"/>
</dbReference>
<name>A0A7W7LAY9_STRNE</name>
<keyword evidence="2" id="KW-0378">Hydrolase</keyword>
<evidence type="ECO:0000313" key="2">
    <source>
        <dbReference type="EMBL" id="MBB4886273.1"/>
    </source>
</evidence>
<dbReference type="InterPro" id="IPR011335">
    <property type="entry name" value="Restrct_endonuc-II-like"/>
</dbReference>
<keyword evidence="2" id="KW-0540">Nuclease</keyword>
<organism evidence="2 3">
    <name type="scientific">Streptomyces netropsis</name>
    <name type="common">Streptoverticillium netropsis</name>
    <dbReference type="NCBI Taxonomy" id="55404"/>
    <lineage>
        <taxon>Bacteria</taxon>
        <taxon>Bacillati</taxon>
        <taxon>Actinomycetota</taxon>
        <taxon>Actinomycetes</taxon>
        <taxon>Kitasatosporales</taxon>
        <taxon>Streptomycetaceae</taxon>
        <taxon>Streptomyces</taxon>
    </lineage>
</organism>
<keyword evidence="3" id="KW-1185">Reference proteome</keyword>
<dbReference type="EMBL" id="JACHJG010000003">
    <property type="protein sequence ID" value="MBB4886273.1"/>
    <property type="molecule type" value="Genomic_DNA"/>
</dbReference>
<evidence type="ECO:0000259" key="1">
    <source>
        <dbReference type="Pfam" id="PF05685"/>
    </source>
</evidence>